<dbReference type="InterPro" id="IPR003690">
    <property type="entry name" value="MTERF"/>
</dbReference>
<dbReference type="EMBL" id="NWSH01002168">
    <property type="protein sequence ID" value="PCG68984.1"/>
    <property type="molecule type" value="Genomic_DNA"/>
</dbReference>
<organism evidence="3">
    <name type="scientific">Heliothis virescens</name>
    <name type="common">Tobacco budworm moth</name>
    <dbReference type="NCBI Taxonomy" id="7102"/>
    <lineage>
        <taxon>Eukaryota</taxon>
        <taxon>Metazoa</taxon>
        <taxon>Ecdysozoa</taxon>
        <taxon>Arthropoda</taxon>
        <taxon>Hexapoda</taxon>
        <taxon>Insecta</taxon>
        <taxon>Pterygota</taxon>
        <taxon>Neoptera</taxon>
        <taxon>Endopterygota</taxon>
        <taxon>Lepidoptera</taxon>
        <taxon>Glossata</taxon>
        <taxon>Ditrysia</taxon>
        <taxon>Noctuoidea</taxon>
        <taxon>Noctuidae</taxon>
        <taxon>Heliothinae</taxon>
        <taxon>Heliothis</taxon>
    </lineage>
</organism>
<keyword evidence="2" id="KW-0809">Transit peptide</keyword>
<dbReference type="GO" id="GO:0003676">
    <property type="term" value="F:nucleic acid binding"/>
    <property type="evidence" value="ECO:0007669"/>
    <property type="project" value="InterPro"/>
</dbReference>
<dbReference type="Pfam" id="PF02536">
    <property type="entry name" value="mTERF"/>
    <property type="match status" value="1"/>
</dbReference>
<proteinExistence type="inferred from homology"/>
<dbReference type="PANTHER" id="PTHR15437:SF6">
    <property type="entry name" value="TRANSCRIPTION TERMINATION FACTOR, MITOCHONDRIAL"/>
    <property type="match status" value="1"/>
</dbReference>
<protein>
    <recommendedName>
        <fullName evidence="4">Transcription termination factor, mitochondrial</fullName>
    </recommendedName>
</protein>
<comment type="similarity">
    <text evidence="1">Belongs to the mTERF family.</text>
</comment>
<dbReference type="Gene3D" id="1.25.70.10">
    <property type="entry name" value="Transcription termination factor 3, mitochondrial"/>
    <property type="match status" value="1"/>
</dbReference>
<dbReference type="InterPro" id="IPR038538">
    <property type="entry name" value="MTERF_sf"/>
</dbReference>
<evidence type="ECO:0008006" key="4">
    <source>
        <dbReference type="Google" id="ProtNLM"/>
    </source>
</evidence>
<dbReference type="AlphaFoldDB" id="A0A2A4JBQ4"/>
<comment type="caution">
    <text evidence="3">The sequence shown here is derived from an EMBL/GenBank/DDBJ whole genome shotgun (WGS) entry which is preliminary data.</text>
</comment>
<dbReference type="PANTHER" id="PTHR15437">
    <property type="entry name" value="TRANSCRIPTION TERMINATION FACTOR, MITOCHONDRIAL"/>
    <property type="match status" value="1"/>
</dbReference>
<evidence type="ECO:0000256" key="2">
    <source>
        <dbReference type="ARBA" id="ARBA00022946"/>
    </source>
</evidence>
<gene>
    <name evidence="3" type="ORF">B5V51_4632</name>
</gene>
<dbReference type="GO" id="GO:0006393">
    <property type="term" value="P:termination of mitochondrial transcription"/>
    <property type="evidence" value="ECO:0007669"/>
    <property type="project" value="TreeGrafter"/>
</dbReference>
<dbReference type="GO" id="GO:0005759">
    <property type="term" value="C:mitochondrial matrix"/>
    <property type="evidence" value="ECO:0007669"/>
    <property type="project" value="TreeGrafter"/>
</dbReference>
<reference evidence="3" key="1">
    <citation type="submission" date="2017-09" db="EMBL/GenBank/DDBJ databases">
        <title>Contemporary evolution of a Lepidopteran species, Heliothis virescens, in response to modern agricultural practices.</title>
        <authorList>
            <person name="Fritz M.L."/>
            <person name="Deyonke A.M."/>
            <person name="Papanicolaou A."/>
            <person name="Micinski S."/>
            <person name="Westbrook J."/>
            <person name="Gould F."/>
        </authorList>
    </citation>
    <scope>NUCLEOTIDE SEQUENCE [LARGE SCALE GENOMIC DNA]</scope>
    <source>
        <strain evidence="3">HvINT-</strain>
        <tissue evidence="3">Whole body</tissue>
    </source>
</reference>
<evidence type="ECO:0000256" key="1">
    <source>
        <dbReference type="ARBA" id="ARBA00007692"/>
    </source>
</evidence>
<evidence type="ECO:0000313" key="3">
    <source>
        <dbReference type="EMBL" id="PCG68984.1"/>
    </source>
</evidence>
<dbReference type="SMART" id="SM00733">
    <property type="entry name" value="Mterf"/>
    <property type="match status" value="3"/>
</dbReference>
<name>A0A2A4JBQ4_HELVI</name>
<sequence length="353" mass="40882">MILRSLFSVLSLSSNNLTSNVYKVTSPTTWKSILKISPCNIYIRTITVSTASYKSRTRTKLKSDFDSSKARIVLGLNFQSPEDAVPFYKLPVKTLVHIHNTTKEDVKKGFCKNRLYYISSRLKVPPSIVTEKLAKRTFIYSLSFDWIEKALDVLLEMNVSADRILRDLWVLKYHHETIYERLQRVKSMGVENLYPWMVRCSEDILNRFLAISQETKDILGDSVSKQTYLANRLNVSPDTIQDMCLKIPALKAIRVTKVKHFLDFLIAEGFDVEEIASKPRVLSASQKTVKLRLDRLRELGLNQINLNVLCRSKKDFKKYCESIESLSKEDYKSHARCNVRHVTDSTYLPRRLR</sequence>
<accession>A0A2A4JBQ4</accession>